<comment type="caution">
    <text evidence="8">The sequence shown here is derived from an EMBL/GenBank/DDBJ whole genome shotgun (WGS) entry which is preliminary data.</text>
</comment>
<feature type="region of interest" description="Disordered" evidence="6">
    <location>
        <begin position="76"/>
        <end position="97"/>
    </location>
</feature>
<keyword evidence="2" id="KW-0004">4Fe-4S</keyword>
<dbReference type="GO" id="GO:0046872">
    <property type="term" value="F:metal ion binding"/>
    <property type="evidence" value="ECO:0007669"/>
    <property type="project" value="UniProtKB-KW"/>
</dbReference>
<dbReference type="AlphaFoldDB" id="A0A8J3VXG0"/>
<keyword evidence="4" id="KW-0408">Iron</keyword>
<feature type="compositionally biased region" description="Pro residues" evidence="6">
    <location>
        <begin position="87"/>
        <end position="97"/>
    </location>
</feature>
<organism evidence="8 9">
    <name type="scientific">Sphaerimonospora thailandensis</name>
    <dbReference type="NCBI Taxonomy" id="795644"/>
    <lineage>
        <taxon>Bacteria</taxon>
        <taxon>Bacillati</taxon>
        <taxon>Actinomycetota</taxon>
        <taxon>Actinomycetes</taxon>
        <taxon>Streptosporangiales</taxon>
        <taxon>Streptosporangiaceae</taxon>
        <taxon>Sphaerimonospora</taxon>
    </lineage>
</organism>
<name>A0A8J3VXG0_9ACTN</name>
<dbReference type="InterPro" id="IPR017896">
    <property type="entry name" value="4Fe4S_Fe-S-bd"/>
</dbReference>
<reference evidence="8" key="1">
    <citation type="submission" date="2021-01" db="EMBL/GenBank/DDBJ databases">
        <title>Whole genome shotgun sequence of Sphaerimonospora thailandensis NBRC 107569.</title>
        <authorList>
            <person name="Komaki H."/>
            <person name="Tamura T."/>
        </authorList>
    </citation>
    <scope>NUCLEOTIDE SEQUENCE</scope>
    <source>
        <strain evidence="8">NBRC 107569</strain>
    </source>
</reference>
<evidence type="ECO:0000313" key="9">
    <source>
        <dbReference type="Proteomes" id="UP000610966"/>
    </source>
</evidence>
<feature type="domain" description="4Fe-4S ferredoxin-type" evidence="7">
    <location>
        <begin position="46"/>
        <end position="75"/>
    </location>
</feature>
<dbReference type="InterPro" id="IPR050157">
    <property type="entry name" value="PSI_iron-sulfur_center"/>
</dbReference>
<dbReference type="RefSeq" id="WP_204009642.1">
    <property type="nucleotide sequence ID" value="NZ_BOOG01000003.1"/>
</dbReference>
<evidence type="ECO:0000256" key="2">
    <source>
        <dbReference type="ARBA" id="ARBA00022485"/>
    </source>
</evidence>
<evidence type="ECO:0000256" key="4">
    <source>
        <dbReference type="ARBA" id="ARBA00023004"/>
    </source>
</evidence>
<evidence type="ECO:0000259" key="7">
    <source>
        <dbReference type="PROSITE" id="PS51379"/>
    </source>
</evidence>
<comment type="cofactor">
    <cofactor evidence="1">
        <name>[4Fe-4S] cluster</name>
        <dbReference type="ChEBI" id="CHEBI:49883"/>
    </cofactor>
</comment>
<proteinExistence type="predicted"/>
<feature type="domain" description="4Fe-4S ferredoxin-type" evidence="7">
    <location>
        <begin position="15"/>
        <end position="44"/>
    </location>
</feature>
<dbReference type="PROSITE" id="PS51379">
    <property type="entry name" value="4FE4S_FER_2"/>
    <property type="match status" value="2"/>
</dbReference>
<keyword evidence="3" id="KW-0479">Metal-binding</keyword>
<dbReference type="PANTHER" id="PTHR24960">
    <property type="entry name" value="PHOTOSYSTEM I IRON-SULFUR CENTER-RELATED"/>
    <property type="match status" value="1"/>
</dbReference>
<evidence type="ECO:0000256" key="6">
    <source>
        <dbReference type="SAM" id="MobiDB-lite"/>
    </source>
</evidence>
<dbReference type="Proteomes" id="UP000610966">
    <property type="component" value="Unassembled WGS sequence"/>
</dbReference>
<dbReference type="InterPro" id="IPR017900">
    <property type="entry name" value="4Fe4S_Fe_S_CS"/>
</dbReference>
<dbReference type="EMBL" id="BOOG01000003">
    <property type="protein sequence ID" value="GIH67861.1"/>
    <property type="molecule type" value="Genomic_DNA"/>
</dbReference>
<dbReference type="Gene3D" id="3.30.70.20">
    <property type="match status" value="1"/>
</dbReference>
<evidence type="ECO:0000313" key="8">
    <source>
        <dbReference type="EMBL" id="GIH67861.1"/>
    </source>
</evidence>
<protein>
    <recommendedName>
        <fullName evidence="7">4Fe-4S ferredoxin-type domain-containing protein</fullName>
    </recommendedName>
</protein>
<gene>
    <name evidence="8" type="ORF">Mth01_01140</name>
</gene>
<dbReference type="PANTHER" id="PTHR24960:SF79">
    <property type="entry name" value="PHOTOSYSTEM I IRON-SULFUR CENTER"/>
    <property type="match status" value="1"/>
</dbReference>
<dbReference type="SUPFAM" id="SSF54862">
    <property type="entry name" value="4Fe-4S ferredoxins"/>
    <property type="match status" value="1"/>
</dbReference>
<dbReference type="Pfam" id="PF12838">
    <property type="entry name" value="Fer4_7"/>
    <property type="match status" value="1"/>
</dbReference>
<evidence type="ECO:0000256" key="1">
    <source>
        <dbReference type="ARBA" id="ARBA00001966"/>
    </source>
</evidence>
<evidence type="ECO:0000256" key="5">
    <source>
        <dbReference type="ARBA" id="ARBA00023014"/>
    </source>
</evidence>
<keyword evidence="5" id="KW-0411">Iron-sulfur</keyword>
<evidence type="ECO:0000256" key="3">
    <source>
        <dbReference type="ARBA" id="ARBA00022723"/>
    </source>
</evidence>
<dbReference type="PROSITE" id="PS00198">
    <property type="entry name" value="4FE4S_FER_1"/>
    <property type="match status" value="1"/>
</dbReference>
<dbReference type="GO" id="GO:0051539">
    <property type="term" value="F:4 iron, 4 sulfur cluster binding"/>
    <property type="evidence" value="ECO:0007669"/>
    <property type="project" value="UniProtKB-KW"/>
</dbReference>
<keyword evidence="9" id="KW-1185">Reference proteome</keyword>
<accession>A0A8J3VXG0</accession>
<sequence>MATLTSAHPPYAVAAAPFAVTAACQGCGACLLTCPEHAIRPGADDGTLVVLADRCSGCGECVEVCPVDAITETGIEGRTPTWTPMRTPTPTPTEVPR</sequence>